<dbReference type="CDD" id="cd00761">
    <property type="entry name" value="Glyco_tranf_GTA_type"/>
    <property type="match status" value="1"/>
</dbReference>
<dbReference type="InterPro" id="IPR029044">
    <property type="entry name" value="Nucleotide-diphossugar_trans"/>
</dbReference>
<proteinExistence type="predicted"/>
<sequence>MSSLPPDFSAEAYLLLHPDVRAAGVDPAQHYLEHGRREGRRYLPAAFTRREALPGEPGFRPLPLIVISYNRGAMLRRVITSYRRQSAPVEIIVHDNGSGDPDTLRVLDELTREGIRVFRRAPISDASELNLVDETVSAVFSSREPGPYIVTDCDIDLAESSPDAIAAYLELLNAFSDIECVGPMLRIDDIRKSYPLFGRVMNRHISQFWHQRPEIGTIRGREIATLRAPIDTTFAVHRTAQPFRRLKSGMRVYTPFDGRHLDWYPHEQERDGQPVSDVYQRASSPEISHWDNRAYLSAYSSETPEYDHYVVVRQHASGALEIDTRRVADNPD</sequence>
<evidence type="ECO:0000313" key="2">
    <source>
        <dbReference type="EMBL" id="VWC76512.1"/>
    </source>
</evidence>
<protein>
    <submittedName>
        <fullName evidence="2">Phytanoyl-CoA dioxygenase</fullName>
    </submittedName>
</protein>
<accession>A0A6P2UNE5</accession>
<dbReference type="AlphaFoldDB" id="A0A6P2UNE5"/>
<dbReference type="Proteomes" id="UP000494260">
    <property type="component" value="Unassembled WGS sequence"/>
</dbReference>
<dbReference type="EMBL" id="CABVQH010000008">
    <property type="protein sequence ID" value="VWC76512.1"/>
    <property type="molecule type" value="Genomic_DNA"/>
</dbReference>
<evidence type="ECO:0000259" key="1">
    <source>
        <dbReference type="Pfam" id="PF00535"/>
    </source>
</evidence>
<name>A0A6P2UNE5_BURL3</name>
<keyword evidence="2" id="KW-0560">Oxidoreductase</keyword>
<dbReference type="InterPro" id="IPR001173">
    <property type="entry name" value="Glyco_trans_2-like"/>
</dbReference>
<feature type="domain" description="Glycosyltransferase 2-like" evidence="1">
    <location>
        <begin position="65"/>
        <end position="120"/>
    </location>
</feature>
<keyword evidence="2" id="KW-0223">Dioxygenase</keyword>
<dbReference type="Pfam" id="PF00535">
    <property type="entry name" value="Glycos_transf_2"/>
    <property type="match status" value="1"/>
</dbReference>
<dbReference type="Gene3D" id="3.90.550.10">
    <property type="entry name" value="Spore Coat Polysaccharide Biosynthesis Protein SpsA, Chain A"/>
    <property type="match status" value="1"/>
</dbReference>
<reference evidence="2 3" key="1">
    <citation type="submission" date="2019-09" db="EMBL/GenBank/DDBJ databases">
        <authorList>
            <person name="Depoorter E."/>
        </authorList>
    </citation>
    <scope>NUCLEOTIDE SEQUENCE [LARGE SCALE GENOMIC DNA]</scope>
    <source>
        <strain evidence="2">R-18109</strain>
    </source>
</reference>
<evidence type="ECO:0000313" key="3">
    <source>
        <dbReference type="Proteomes" id="UP000494260"/>
    </source>
</evidence>
<dbReference type="SUPFAM" id="SSF53448">
    <property type="entry name" value="Nucleotide-diphospho-sugar transferases"/>
    <property type="match status" value="1"/>
</dbReference>
<organism evidence="2 3">
    <name type="scientific">Burkholderia lata (strain ATCC 17760 / DSM 23089 / LMG 22485 / NCIMB 9086 / R18194 / 383)</name>
    <dbReference type="NCBI Taxonomy" id="482957"/>
    <lineage>
        <taxon>Bacteria</taxon>
        <taxon>Pseudomonadati</taxon>
        <taxon>Pseudomonadota</taxon>
        <taxon>Betaproteobacteria</taxon>
        <taxon>Burkholderiales</taxon>
        <taxon>Burkholderiaceae</taxon>
        <taxon>Burkholderia</taxon>
        <taxon>Burkholderia cepacia complex</taxon>
    </lineage>
</organism>
<dbReference type="GO" id="GO:0051213">
    <property type="term" value="F:dioxygenase activity"/>
    <property type="evidence" value="ECO:0007669"/>
    <property type="project" value="UniProtKB-KW"/>
</dbReference>
<gene>
    <name evidence="2" type="ORF">BLA18109_02936</name>
</gene>
<dbReference type="RefSeq" id="WP_174951145.1">
    <property type="nucleotide sequence ID" value="NZ_CABVQH010000008.1"/>
</dbReference>